<proteinExistence type="predicted"/>
<keyword evidence="5" id="KW-1185">Reference proteome</keyword>
<feature type="transmembrane region" description="Helical" evidence="2">
    <location>
        <begin position="154"/>
        <end position="171"/>
    </location>
</feature>
<evidence type="ECO:0000313" key="5">
    <source>
        <dbReference type="Proteomes" id="UP001177023"/>
    </source>
</evidence>
<dbReference type="EMBL" id="CATQJA010002702">
    <property type="protein sequence ID" value="CAJ0585109.1"/>
    <property type="molecule type" value="Genomic_DNA"/>
</dbReference>
<keyword evidence="2" id="KW-0472">Membrane</keyword>
<keyword evidence="2" id="KW-1133">Transmembrane helix</keyword>
<comment type="caution">
    <text evidence="4">The sequence shown here is derived from an EMBL/GenBank/DDBJ whole genome shotgun (WGS) entry which is preliminary data.</text>
</comment>
<keyword evidence="2" id="KW-0812">Transmembrane</keyword>
<feature type="region of interest" description="Disordered" evidence="1">
    <location>
        <begin position="33"/>
        <end position="56"/>
    </location>
</feature>
<protein>
    <submittedName>
        <fullName evidence="4">Uncharacterized protein</fullName>
    </submittedName>
</protein>
<dbReference type="Proteomes" id="UP001177023">
    <property type="component" value="Unassembled WGS sequence"/>
</dbReference>
<feature type="region of interest" description="Disordered" evidence="1">
    <location>
        <begin position="257"/>
        <end position="331"/>
    </location>
</feature>
<evidence type="ECO:0000256" key="3">
    <source>
        <dbReference type="SAM" id="SignalP"/>
    </source>
</evidence>
<feature type="non-terminal residue" evidence="4">
    <location>
        <position position="1"/>
    </location>
</feature>
<reference evidence="4" key="1">
    <citation type="submission" date="2023-06" db="EMBL/GenBank/DDBJ databases">
        <authorList>
            <person name="Delattre M."/>
        </authorList>
    </citation>
    <scope>NUCLEOTIDE SEQUENCE</scope>
    <source>
        <strain evidence="4">AF72</strain>
    </source>
</reference>
<feature type="chain" id="PRO_5041295702" evidence="3">
    <location>
        <begin position="24"/>
        <end position="435"/>
    </location>
</feature>
<name>A0AA36GBL0_9BILA</name>
<sequence length="435" mass="48118">MDDSLKLLKLLVFVLCLCGPSCQRPLANINDSAMDKESPRLPPQPQDEQDTAGTTSDGYVKFIAPPDVVSEQHHHRSPATDGEGQQPMTGGTTTRNPRDSANRRSFAKILGDFLSGLYQTAWECVLYVVMILLLGICALWLHHIDWKAECCMEIRLLVMIIVVLANPVRGLEVVPLTSSSTQRMKMRGAMLNRLKSAMPVRSHELRAFASPQQDNFDPTSLPLAVPPFTTDDGTIGQQREFGPHIVKARGTSAVLKLPNPKKNLEPTKLLPRRIIDSPDIASGDPTTTKSPSKSPERQYDTPSDVPFEEPDEQGFETTSDSLRDAGDHQNQSAPRTCEEVCAEKHCSCFVQKHFVSVFGLVLLLVLAIMGCYTGLFWKLYVWLDDLCHAKFQVTAAEVRAAPTRRAFEDEPGANAQLIPLDLYGNAARLSNDLEP</sequence>
<feature type="transmembrane region" description="Helical" evidence="2">
    <location>
        <begin position="354"/>
        <end position="377"/>
    </location>
</feature>
<organism evidence="4 5">
    <name type="scientific">Mesorhabditis spiculigera</name>
    <dbReference type="NCBI Taxonomy" id="96644"/>
    <lineage>
        <taxon>Eukaryota</taxon>
        <taxon>Metazoa</taxon>
        <taxon>Ecdysozoa</taxon>
        <taxon>Nematoda</taxon>
        <taxon>Chromadorea</taxon>
        <taxon>Rhabditida</taxon>
        <taxon>Rhabditina</taxon>
        <taxon>Rhabditomorpha</taxon>
        <taxon>Rhabditoidea</taxon>
        <taxon>Rhabditidae</taxon>
        <taxon>Mesorhabditinae</taxon>
        <taxon>Mesorhabditis</taxon>
    </lineage>
</organism>
<dbReference type="AlphaFoldDB" id="A0AA36GBL0"/>
<gene>
    <name evidence="4" type="ORF">MSPICULIGERA_LOCUS23141</name>
</gene>
<accession>A0AA36GBL0</accession>
<keyword evidence="3" id="KW-0732">Signal</keyword>
<evidence type="ECO:0000256" key="2">
    <source>
        <dbReference type="SAM" id="Phobius"/>
    </source>
</evidence>
<evidence type="ECO:0000313" key="4">
    <source>
        <dbReference type="EMBL" id="CAJ0585109.1"/>
    </source>
</evidence>
<feature type="compositionally biased region" description="Polar residues" evidence="1">
    <location>
        <begin position="284"/>
        <end position="293"/>
    </location>
</feature>
<feature type="transmembrane region" description="Helical" evidence="2">
    <location>
        <begin position="120"/>
        <end position="142"/>
    </location>
</feature>
<feature type="region of interest" description="Disordered" evidence="1">
    <location>
        <begin position="71"/>
        <end position="100"/>
    </location>
</feature>
<feature type="compositionally biased region" description="Polar residues" evidence="1">
    <location>
        <begin position="86"/>
        <end position="95"/>
    </location>
</feature>
<feature type="signal peptide" evidence="3">
    <location>
        <begin position="1"/>
        <end position="23"/>
    </location>
</feature>
<evidence type="ECO:0000256" key="1">
    <source>
        <dbReference type="SAM" id="MobiDB-lite"/>
    </source>
</evidence>